<gene>
    <name evidence="1" type="ORF">SAMN05421640_2657</name>
</gene>
<reference evidence="1 2" key="1">
    <citation type="submission" date="2017-06" db="EMBL/GenBank/DDBJ databases">
        <authorList>
            <person name="Kim H.J."/>
            <person name="Triplett B.A."/>
        </authorList>
    </citation>
    <scope>NUCLEOTIDE SEQUENCE [LARGE SCALE GENOMIC DNA]</scope>
    <source>
        <strain evidence="1 2">DSM 19307</strain>
    </source>
</reference>
<evidence type="ECO:0000313" key="2">
    <source>
        <dbReference type="Proteomes" id="UP000198393"/>
    </source>
</evidence>
<organism evidence="1 2">
    <name type="scientific">Ekhidna lutea</name>
    <dbReference type="NCBI Taxonomy" id="447679"/>
    <lineage>
        <taxon>Bacteria</taxon>
        <taxon>Pseudomonadati</taxon>
        <taxon>Bacteroidota</taxon>
        <taxon>Cytophagia</taxon>
        <taxon>Cytophagales</taxon>
        <taxon>Reichenbachiellaceae</taxon>
        <taxon>Ekhidna</taxon>
    </lineage>
</organism>
<name>A0A239KIH5_EKHLU</name>
<dbReference type="EMBL" id="FZPD01000004">
    <property type="protein sequence ID" value="SNT17409.1"/>
    <property type="molecule type" value="Genomic_DNA"/>
</dbReference>
<dbReference type="Gene3D" id="2.60.120.10">
    <property type="entry name" value="Jelly Rolls"/>
    <property type="match status" value="1"/>
</dbReference>
<keyword evidence="2" id="KW-1185">Reference proteome</keyword>
<dbReference type="AlphaFoldDB" id="A0A239KIH5"/>
<dbReference type="InterPro" id="IPR014710">
    <property type="entry name" value="RmlC-like_jellyroll"/>
</dbReference>
<evidence type="ECO:0000313" key="1">
    <source>
        <dbReference type="EMBL" id="SNT17409.1"/>
    </source>
</evidence>
<dbReference type="Proteomes" id="UP000198393">
    <property type="component" value="Unassembled WGS sequence"/>
</dbReference>
<accession>A0A239KIH5</accession>
<protein>
    <recommendedName>
        <fullName evidence="3">Cupin domain-containing protein</fullName>
    </recommendedName>
</protein>
<sequence>MEVIRSIKSELIDSNRPIAKAIHKTDCGSTMCIGFNREMKLNEHVTHKPTTLLVLYGSIIYSEKAKTLQLDQLDQYKIPISMPHTVEAREDSMILLMQG</sequence>
<evidence type="ECO:0008006" key="3">
    <source>
        <dbReference type="Google" id="ProtNLM"/>
    </source>
</evidence>
<proteinExistence type="predicted"/>